<protein>
    <submittedName>
        <fullName evidence="2">Uncharacterized protein</fullName>
    </submittedName>
</protein>
<proteinExistence type="predicted"/>
<evidence type="ECO:0000256" key="1">
    <source>
        <dbReference type="SAM" id="Phobius"/>
    </source>
</evidence>
<organism evidence="2">
    <name type="scientific">Lepeophtheirus salmonis</name>
    <name type="common">Salmon louse</name>
    <name type="synonym">Caligus salmonis</name>
    <dbReference type="NCBI Taxonomy" id="72036"/>
    <lineage>
        <taxon>Eukaryota</taxon>
        <taxon>Metazoa</taxon>
        <taxon>Ecdysozoa</taxon>
        <taxon>Arthropoda</taxon>
        <taxon>Crustacea</taxon>
        <taxon>Multicrustacea</taxon>
        <taxon>Hexanauplia</taxon>
        <taxon>Copepoda</taxon>
        <taxon>Siphonostomatoida</taxon>
        <taxon>Caligidae</taxon>
        <taxon>Lepeophtheirus</taxon>
    </lineage>
</organism>
<dbReference type="AlphaFoldDB" id="A0A0K2VJE2"/>
<feature type="transmembrane region" description="Helical" evidence="1">
    <location>
        <begin position="34"/>
        <end position="51"/>
    </location>
</feature>
<reference evidence="2" key="1">
    <citation type="submission" date="2014-05" db="EMBL/GenBank/DDBJ databases">
        <authorList>
            <person name="Chronopoulou M."/>
        </authorList>
    </citation>
    <scope>NUCLEOTIDE SEQUENCE</scope>
    <source>
        <tissue evidence="2">Whole organism</tissue>
    </source>
</reference>
<keyword evidence="1" id="KW-0812">Transmembrane</keyword>
<keyword evidence="1" id="KW-0472">Membrane</keyword>
<name>A0A0K2VJE2_LEPSM</name>
<evidence type="ECO:0000313" key="2">
    <source>
        <dbReference type="EMBL" id="CDW50106.1"/>
    </source>
</evidence>
<sequence>KKMPLQNIFYLKKGKKIVPHIYHYTLNNKAHNRLVVRTILTISVVSVLIYSV</sequence>
<keyword evidence="1" id="KW-1133">Transmembrane helix</keyword>
<feature type="non-terminal residue" evidence="2">
    <location>
        <position position="1"/>
    </location>
</feature>
<dbReference type="EMBL" id="HACA01032745">
    <property type="protein sequence ID" value="CDW50106.1"/>
    <property type="molecule type" value="Transcribed_RNA"/>
</dbReference>
<accession>A0A0K2VJE2</accession>